<dbReference type="GO" id="GO:0006396">
    <property type="term" value="P:RNA processing"/>
    <property type="evidence" value="ECO:0007669"/>
    <property type="project" value="InterPro"/>
</dbReference>
<evidence type="ECO:0000313" key="11">
    <source>
        <dbReference type="Proteomes" id="UP000007875"/>
    </source>
</evidence>
<dbReference type="OMA" id="ACYRVGL"/>
<dbReference type="InterPro" id="IPR044444">
    <property type="entry name" value="Ribosomal_mL44_DSRM_metazoa"/>
</dbReference>
<dbReference type="FunCoup" id="H2Z0D6">
    <property type="interactions" value="456"/>
</dbReference>
<dbReference type="InterPro" id="IPR000999">
    <property type="entry name" value="RNase_III_dom"/>
</dbReference>
<dbReference type="CDD" id="cd19874">
    <property type="entry name" value="DSRM_MRPL44"/>
    <property type="match status" value="1"/>
</dbReference>
<dbReference type="GO" id="GO:0070877">
    <property type="term" value="C:microprocessor complex"/>
    <property type="evidence" value="ECO:0007669"/>
    <property type="project" value="TreeGrafter"/>
</dbReference>
<sequence>IKPVNPSAIMPPRWMKPYYLSLIRKDEIEGPPPPTARSSQPNWNLTAELTAFKIRLGIHVPDELLTSALTEPISEQDNEDEPKDYRRLLENGQLFIEEFVSHYLQLALPRLPKEALNSIRDFLLLERNLAHIAFNLGYQDLIQSLEVPPSKKVLSETFVASIEAIKLSEGEIAAGRYILDFIIPQLAGKDIIEDIWKPSDPMAVLVDHLKSNSQAKPEARLIRQSGLNTVTPIFYVGLFSERHLLAESAAESIALAECDAAKLALKTIYHVQPSSKP</sequence>
<dbReference type="Proteomes" id="UP000007875">
    <property type="component" value="Unassembled WGS sequence"/>
</dbReference>
<evidence type="ECO:0000256" key="3">
    <source>
        <dbReference type="ARBA" id="ARBA00022946"/>
    </source>
</evidence>
<comment type="similarity">
    <text evidence="7">Belongs to the ribonuclease III family. Mitochondrion-specific ribosomal protein mL44 subfamily.</text>
</comment>
<dbReference type="SUPFAM" id="SSF69065">
    <property type="entry name" value="RNase III domain-like"/>
    <property type="match status" value="1"/>
</dbReference>
<dbReference type="HOGENOM" id="CLU_058895_0_0_1"/>
<reference evidence="11" key="1">
    <citation type="submission" date="2003-08" db="EMBL/GenBank/DDBJ databases">
        <authorList>
            <person name="Birren B."/>
            <person name="Nusbaum C."/>
            <person name="Abebe A."/>
            <person name="Abouelleil A."/>
            <person name="Adekoya E."/>
            <person name="Ait-zahra M."/>
            <person name="Allen N."/>
            <person name="Allen T."/>
            <person name="An P."/>
            <person name="Anderson M."/>
            <person name="Anderson S."/>
            <person name="Arachchi H."/>
            <person name="Armbruster J."/>
            <person name="Bachantsang P."/>
            <person name="Baldwin J."/>
            <person name="Barry A."/>
            <person name="Bayul T."/>
            <person name="Blitshsteyn B."/>
            <person name="Bloom T."/>
            <person name="Blye J."/>
            <person name="Boguslavskiy L."/>
            <person name="Borowsky M."/>
            <person name="Boukhgalter B."/>
            <person name="Brunache A."/>
            <person name="Butler J."/>
            <person name="Calixte N."/>
            <person name="Calvo S."/>
            <person name="Camarata J."/>
            <person name="Campo K."/>
            <person name="Chang J."/>
            <person name="Cheshatsang Y."/>
            <person name="Citroen M."/>
            <person name="Collymore A."/>
            <person name="Considine T."/>
            <person name="Cook A."/>
            <person name="Cooke P."/>
            <person name="Corum B."/>
            <person name="Cuomo C."/>
            <person name="David R."/>
            <person name="Dawoe T."/>
            <person name="Degray S."/>
            <person name="Dodge S."/>
            <person name="Dooley K."/>
            <person name="Dorje P."/>
            <person name="Dorjee K."/>
            <person name="Dorris L."/>
            <person name="Duffey N."/>
            <person name="Dupes A."/>
            <person name="Elkins T."/>
            <person name="Engels R."/>
            <person name="Erickson J."/>
            <person name="Farina A."/>
            <person name="Faro S."/>
            <person name="Ferreira P."/>
            <person name="Fischer H."/>
            <person name="Fitzgerald M."/>
            <person name="Foley K."/>
            <person name="Gage D."/>
            <person name="Galagan J."/>
            <person name="Gearin G."/>
            <person name="Gnerre S."/>
            <person name="Gnirke A."/>
            <person name="Goyette A."/>
            <person name="Graham J."/>
            <person name="Grandbois E."/>
            <person name="Gyaltsen K."/>
            <person name="Hafez N."/>
            <person name="Hagopian D."/>
            <person name="Hagos B."/>
            <person name="Hall J."/>
            <person name="Hatcher B."/>
            <person name="Heller A."/>
            <person name="Higgins H."/>
            <person name="Honan T."/>
            <person name="Horn A."/>
            <person name="Houde N."/>
            <person name="Hughes L."/>
            <person name="Hulme W."/>
            <person name="Husby E."/>
            <person name="Iliev I."/>
            <person name="Jaffe D."/>
            <person name="Jones C."/>
            <person name="Kamal M."/>
            <person name="Kamat A."/>
            <person name="Kamvysselis M."/>
            <person name="Karlsson E."/>
            <person name="Kells C."/>
            <person name="Kieu A."/>
            <person name="Kisner P."/>
            <person name="Kodira C."/>
            <person name="Kulbokas E."/>
            <person name="Labutti K."/>
            <person name="Lama D."/>
            <person name="Landers T."/>
            <person name="Leger J."/>
            <person name="Levine S."/>
            <person name="Lewis D."/>
            <person name="Lewis T."/>
            <person name="Lindblad-toh K."/>
            <person name="Liu X."/>
            <person name="Lokyitsang T."/>
            <person name="Lokyitsang Y."/>
            <person name="Lucien O."/>
            <person name="Lui A."/>
            <person name="Ma L.J."/>
            <person name="Mabbitt R."/>
            <person name="Macdonald J."/>
            <person name="Maclean C."/>
            <person name="Major J."/>
            <person name="Manning J."/>
            <person name="Marabella R."/>
            <person name="Maru K."/>
            <person name="Matthews C."/>
            <person name="Mauceli E."/>
            <person name="Mccarthy M."/>
            <person name="Mcdonough S."/>
            <person name="Mcghee T."/>
            <person name="Meldrim J."/>
            <person name="Meneus L."/>
            <person name="Mesirov J."/>
            <person name="Mihalev A."/>
            <person name="Mihova T."/>
            <person name="Mikkelsen T."/>
            <person name="Mlenga V."/>
            <person name="Moru K."/>
            <person name="Mozes J."/>
            <person name="Mulrain L."/>
            <person name="Munson G."/>
            <person name="Naylor J."/>
            <person name="Newes C."/>
            <person name="Nguyen C."/>
            <person name="Nguyen N."/>
            <person name="Nguyen T."/>
            <person name="Nicol R."/>
            <person name="Nielsen C."/>
            <person name="Nizzari M."/>
            <person name="Norbu C."/>
            <person name="Norbu N."/>
            <person name="O'donnell P."/>
            <person name="Okoawo O."/>
            <person name="O'leary S."/>
            <person name="Omotosho B."/>
            <person name="O'neill K."/>
            <person name="Osman S."/>
            <person name="Parker S."/>
            <person name="Perrin D."/>
            <person name="Phunkhang P."/>
            <person name="Piqani B."/>
            <person name="Purcell S."/>
            <person name="Rachupka T."/>
            <person name="Ramasamy U."/>
            <person name="Rameau R."/>
            <person name="Ray V."/>
            <person name="Raymond C."/>
            <person name="Retta R."/>
            <person name="Richardson S."/>
            <person name="Rise C."/>
            <person name="Rodriguez J."/>
            <person name="Rogers J."/>
            <person name="Rogov P."/>
            <person name="Rutman M."/>
            <person name="Schupbach R."/>
            <person name="Seaman C."/>
            <person name="Settipalli S."/>
            <person name="Sharpe T."/>
            <person name="Sheridan J."/>
            <person name="Sherpa N."/>
            <person name="Shi J."/>
            <person name="Smirnov S."/>
            <person name="Smith C."/>
            <person name="Sougnez C."/>
            <person name="Spencer B."/>
            <person name="Stalker J."/>
            <person name="Stange-thomann N."/>
            <person name="Stavropoulos S."/>
            <person name="Stetson K."/>
            <person name="Stone C."/>
            <person name="Stone S."/>
            <person name="Stubbs M."/>
            <person name="Talamas J."/>
            <person name="Tchuinga P."/>
            <person name="Tenzing P."/>
            <person name="Tesfaye S."/>
            <person name="Theodore J."/>
            <person name="Thoulutsang Y."/>
            <person name="Topham K."/>
            <person name="Towey S."/>
            <person name="Tsamla T."/>
            <person name="Tsomo N."/>
            <person name="Vallee D."/>
            <person name="Vassiliev H."/>
            <person name="Venkataraman V."/>
            <person name="Vinson J."/>
            <person name="Vo A."/>
            <person name="Wade C."/>
            <person name="Wang S."/>
            <person name="Wangchuk T."/>
            <person name="Wangdi T."/>
            <person name="Whittaker C."/>
            <person name="Wilkinson J."/>
            <person name="Wu Y."/>
            <person name="Wyman D."/>
            <person name="Yadav S."/>
            <person name="Yang S."/>
            <person name="Yang X."/>
            <person name="Yeager S."/>
            <person name="Yee E."/>
            <person name="Young G."/>
            <person name="Zainoun J."/>
            <person name="Zembeck L."/>
            <person name="Zimmer A."/>
            <person name="Zody M."/>
            <person name="Lander E."/>
        </authorList>
    </citation>
    <scope>NUCLEOTIDE SEQUENCE [LARGE SCALE GENOMIC DNA]</scope>
</reference>
<dbReference type="InterPro" id="IPR055189">
    <property type="entry name" value="RM44_endonuclase"/>
</dbReference>
<feature type="domain" description="RNase III" evidence="9">
    <location>
        <begin position="53"/>
        <end position="170"/>
    </location>
</feature>
<dbReference type="eggNOG" id="KOG3769">
    <property type="taxonomic scope" value="Eukaryota"/>
</dbReference>
<dbReference type="GO" id="GO:0005762">
    <property type="term" value="C:mitochondrial large ribosomal subunit"/>
    <property type="evidence" value="ECO:0007669"/>
    <property type="project" value="TreeGrafter"/>
</dbReference>
<dbReference type="Ensembl" id="ENSCSAVT00000011179.1">
    <property type="protein sequence ID" value="ENSCSAVP00000011048.1"/>
    <property type="gene ID" value="ENSCSAVG00000006462.1"/>
</dbReference>
<name>H2Z0D6_CIOSA</name>
<organism evidence="10 11">
    <name type="scientific">Ciona savignyi</name>
    <name type="common">Pacific transparent sea squirt</name>
    <dbReference type="NCBI Taxonomy" id="51511"/>
    <lineage>
        <taxon>Eukaryota</taxon>
        <taxon>Metazoa</taxon>
        <taxon>Chordata</taxon>
        <taxon>Tunicata</taxon>
        <taxon>Ascidiacea</taxon>
        <taxon>Phlebobranchia</taxon>
        <taxon>Cionidae</taxon>
        <taxon>Ciona</taxon>
    </lineage>
</organism>
<dbReference type="GeneTree" id="ENSGT00390000016956"/>
<dbReference type="Pfam" id="PF22935">
    <property type="entry name" value="RM44_endonuclase"/>
    <property type="match status" value="1"/>
</dbReference>
<evidence type="ECO:0000256" key="4">
    <source>
        <dbReference type="ARBA" id="ARBA00022980"/>
    </source>
</evidence>
<evidence type="ECO:0000313" key="10">
    <source>
        <dbReference type="Ensembl" id="ENSCSAVP00000011048.1"/>
    </source>
</evidence>
<dbReference type="Gene3D" id="3.30.160.20">
    <property type="match status" value="1"/>
</dbReference>
<dbReference type="InParanoid" id="H2Z0D6"/>
<dbReference type="SUPFAM" id="SSF54768">
    <property type="entry name" value="dsRNA-binding domain-like"/>
    <property type="match status" value="1"/>
</dbReference>
<dbReference type="PANTHER" id="PTHR11207:SF5">
    <property type="entry name" value="LARGE RIBOSOMAL SUBUNIT PROTEIN ML44"/>
    <property type="match status" value="1"/>
</dbReference>
<evidence type="ECO:0000259" key="9">
    <source>
        <dbReference type="PROSITE" id="PS50142"/>
    </source>
</evidence>
<keyword evidence="11" id="KW-1185">Reference proteome</keyword>
<dbReference type="GO" id="GO:0070125">
    <property type="term" value="P:mitochondrial translational elongation"/>
    <property type="evidence" value="ECO:0007669"/>
    <property type="project" value="TreeGrafter"/>
</dbReference>
<dbReference type="PANTHER" id="PTHR11207">
    <property type="entry name" value="RIBONUCLEASE III"/>
    <property type="match status" value="1"/>
</dbReference>
<keyword evidence="6" id="KW-0687">Ribonucleoprotein</keyword>
<dbReference type="GO" id="GO:0004525">
    <property type="term" value="F:ribonuclease III activity"/>
    <property type="evidence" value="ECO:0007669"/>
    <property type="project" value="InterPro"/>
</dbReference>
<dbReference type="STRING" id="51511.ENSCSAVP00000011048"/>
<dbReference type="AlphaFoldDB" id="H2Z0D6"/>
<keyword evidence="5" id="KW-0496">Mitochondrion</keyword>
<dbReference type="PROSITE" id="PS50142">
    <property type="entry name" value="RNASE_3_2"/>
    <property type="match status" value="1"/>
</dbReference>
<evidence type="ECO:0000256" key="1">
    <source>
        <dbReference type="ARBA" id="ARBA00004173"/>
    </source>
</evidence>
<keyword evidence="4" id="KW-0689">Ribosomal protein</keyword>
<evidence type="ECO:0000256" key="6">
    <source>
        <dbReference type="ARBA" id="ARBA00023274"/>
    </source>
</evidence>
<keyword evidence="2" id="KW-0694">RNA-binding</keyword>
<evidence type="ECO:0000256" key="8">
    <source>
        <dbReference type="ARBA" id="ARBA00035187"/>
    </source>
</evidence>
<evidence type="ECO:0000256" key="5">
    <source>
        <dbReference type="ARBA" id="ARBA00023128"/>
    </source>
</evidence>
<evidence type="ECO:0000256" key="7">
    <source>
        <dbReference type="ARBA" id="ARBA00024034"/>
    </source>
</evidence>
<protein>
    <recommendedName>
        <fullName evidence="8">Large ribosomal subunit protein mL44</fullName>
    </recommendedName>
</protein>
<comment type="subcellular location">
    <subcellularLocation>
        <location evidence="1">Mitochondrion</location>
    </subcellularLocation>
</comment>
<dbReference type="GO" id="GO:0003725">
    <property type="term" value="F:double-stranded RNA binding"/>
    <property type="evidence" value="ECO:0007669"/>
    <property type="project" value="InterPro"/>
</dbReference>
<dbReference type="Gene3D" id="1.10.1520.10">
    <property type="entry name" value="Ribonuclease III domain"/>
    <property type="match status" value="1"/>
</dbReference>
<proteinExistence type="inferred from homology"/>
<evidence type="ECO:0000256" key="2">
    <source>
        <dbReference type="ARBA" id="ARBA00022884"/>
    </source>
</evidence>
<accession>H2Z0D6</accession>
<dbReference type="Pfam" id="PF22892">
    <property type="entry name" value="DSRM_MRPL44"/>
    <property type="match status" value="1"/>
</dbReference>
<keyword evidence="3" id="KW-0809">Transit peptide</keyword>
<dbReference type="InterPro" id="IPR036389">
    <property type="entry name" value="RNase_III_sf"/>
</dbReference>
<reference evidence="10" key="3">
    <citation type="submission" date="2025-09" db="UniProtKB">
        <authorList>
            <consortium name="Ensembl"/>
        </authorList>
    </citation>
    <scope>IDENTIFICATION</scope>
</reference>
<reference evidence="10" key="2">
    <citation type="submission" date="2025-08" db="UniProtKB">
        <authorList>
            <consortium name="Ensembl"/>
        </authorList>
    </citation>
    <scope>IDENTIFICATION</scope>
</reference>